<evidence type="ECO:0000313" key="2">
    <source>
        <dbReference type="EMBL" id="KAK4460985.1"/>
    </source>
</evidence>
<keyword evidence="3" id="KW-1185">Reference proteome</keyword>
<feature type="transmembrane region" description="Helical" evidence="1">
    <location>
        <begin position="7"/>
        <end position="28"/>
    </location>
</feature>
<keyword evidence="1" id="KW-0812">Transmembrane</keyword>
<dbReference type="EMBL" id="MU865000">
    <property type="protein sequence ID" value="KAK4460985.1"/>
    <property type="molecule type" value="Genomic_DNA"/>
</dbReference>
<reference evidence="2" key="1">
    <citation type="journal article" date="2023" name="Mol. Phylogenet. Evol.">
        <title>Genome-scale phylogeny and comparative genomics of the fungal order Sordariales.</title>
        <authorList>
            <person name="Hensen N."/>
            <person name="Bonometti L."/>
            <person name="Westerberg I."/>
            <person name="Brannstrom I.O."/>
            <person name="Guillou S."/>
            <person name="Cros-Aarteil S."/>
            <person name="Calhoun S."/>
            <person name="Haridas S."/>
            <person name="Kuo A."/>
            <person name="Mondo S."/>
            <person name="Pangilinan J."/>
            <person name="Riley R."/>
            <person name="LaButti K."/>
            <person name="Andreopoulos B."/>
            <person name="Lipzen A."/>
            <person name="Chen C."/>
            <person name="Yan M."/>
            <person name="Daum C."/>
            <person name="Ng V."/>
            <person name="Clum A."/>
            <person name="Steindorff A."/>
            <person name="Ohm R.A."/>
            <person name="Martin F."/>
            <person name="Silar P."/>
            <person name="Natvig D.O."/>
            <person name="Lalanne C."/>
            <person name="Gautier V."/>
            <person name="Ament-Velasquez S.L."/>
            <person name="Kruys A."/>
            <person name="Hutchinson M.I."/>
            <person name="Powell A.J."/>
            <person name="Barry K."/>
            <person name="Miller A.N."/>
            <person name="Grigoriev I.V."/>
            <person name="Debuchy R."/>
            <person name="Gladieux P."/>
            <person name="Hiltunen Thoren M."/>
            <person name="Johannesson H."/>
        </authorList>
    </citation>
    <scope>NUCLEOTIDE SEQUENCE</scope>
    <source>
        <strain evidence="2">PSN324</strain>
    </source>
</reference>
<gene>
    <name evidence="2" type="ORF">QBC42DRAFT_271201</name>
</gene>
<accession>A0AAV9HLZ5</accession>
<organism evidence="2 3">
    <name type="scientific">Cladorrhinum samala</name>
    <dbReference type="NCBI Taxonomy" id="585594"/>
    <lineage>
        <taxon>Eukaryota</taxon>
        <taxon>Fungi</taxon>
        <taxon>Dikarya</taxon>
        <taxon>Ascomycota</taxon>
        <taxon>Pezizomycotina</taxon>
        <taxon>Sordariomycetes</taxon>
        <taxon>Sordariomycetidae</taxon>
        <taxon>Sordariales</taxon>
        <taxon>Podosporaceae</taxon>
        <taxon>Cladorrhinum</taxon>
    </lineage>
</organism>
<comment type="caution">
    <text evidence="2">The sequence shown here is derived from an EMBL/GenBank/DDBJ whole genome shotgun (WGS) entry which is preliminary data.</text>
</comment>
<feature type="transmembrane region" description="Helical" evidence="1">
    <location>
        <begin position="77"/>
        <end position="100"/>
    </location>
</feature>
<name>A0AAV9HLZ5_9PEZI</name>
<dbReference type="Proteomes" id="UP001321749">
    <property type="component" value="Unassembled WGS sequence"/>
</dbReference>
<proteinExistence type="predicted"/>
<keyword evidence="1" id="KW-0472">Membrane</keyword>
<protein>
    <recommendedName>
        <fullName evidence="4">Transmembrane protein</fullName>
    </recommendedName>
</protein>
<sequence length="109" mass="12423">MNGEEKKFYSLGKFVDLLGTLFFFNFLFQKTANSPRCSTKKNTPILQIPIDPNYLGNNPPLSVISSPPSIDSSPTKILLSFCFCFFFSPLPLPLPLLFFFRDICYIKIL</sequence>
<evidence type="ECO:0000313" key="3">
    <source>
        <dbReference type="Proteomes" id="UP001321749"/>
    </source>
</evidence>
<reference evidence="2" key="2">
    <citation type="submission" date="2023-06" db="EMBL/GenBank/DDBJ databases">
        <authorList>
            <consortium name="Lawrence Berkeley National Laboratory"/>
            <person name="Mondo S.J."/>
            <person name="Hensen N."/>
            <person name="Bonometti L."/>
            <person name="Westerberg I."/>
            <person name="Brannstrom I.O."/>
            <person name="Guillou S."/>
            <person name="Cros-Aarteil S."/>
            <person name="Calhoun S."/>
            <person name="Haridas S."/>
            <person name="Kuo A."/>
            <person name="Pangilinan J."/>
            <person name="Riley R."/>
            <person name="Labutti K."/>
            <person name="Andreopoulos B."/>
            <person name="Lipzen A."/>
            <person name="Chen C."/>
            <person name="Yanf M."/>
            <person name="Daum C."/>
            <person name="Ng V."/>
            <person name="Clum A."/>
            <person name="Steindorff A."/>
            <person name="Ohm R."/>
            <person name="Martin F."/>
            <person name="Silar P."/>
            <person name="Natvig D."/>
            <person name="Lalanne C."/>
            <person name="Gautier V."/>
            <person name="Ament-Velasquez S.L."/>
            <person name="Kruys A."/>
            <person name="Hutchinson M.I."/>
            <person name="Powell A.J."/>
            <person name="Barry K."/>
            <person name="Miller A.N."/>
            <person name="Grigoriev I.V."/>
            <person name="Debuchy R."/>
            <person name="Gladieux P."/>
            <person name="Thoren M.H."/>
            <person name="Johannesson H."/>
        </authorList>
    </citation>
    <scope>NUCLEOTIDE SEQUENCE</scope>
    <source>
        <strain evidence="2">PSN324</strain>
    </source>
</reference>
<dbReference type="AlphaFoldDB" id="A0AAV9HLZ5"/>
<evidence type="ECO:0008006" key="4">
    <source>
        <dbReference type="Google" id="ProtNLM"/>
    </source>
</evidence>
<keyword evidence="1" id="KW-1133">Transmembrane helix</keyword>
<evidence type="ECO:0000256" key="1">
    <source>
        <dbReference type="SAM" id="Phobius"/>
    </source>
</evidence>